<name>A0A543GE42_9PSEU</name>
<dbReference type="Gene3D" id="3.40.605.10">
    <property type="entry name" value="Aldehyde Dehydrogenase, Chain A, domain 1"/>
    <property type="match status" value="1"/>
</dbReference>
<evidence type="ECO:0000313" key="10">
    <source>
        <dbReference type="Proteomes" id="UP000319818"/>
    </source>
</evidence>
<reference evidence="9 10" key="1">
    <citation type="submission" date="2019-06" db="EMBL/GenBank/DDBJ databases">
        <title>Sequencing the genomes of 1000 actinobacteria strains.</title>
        <authorList>
            <person name="Klenk H.-P."/>
        </authorList>
    </citation>
    <scope>NUCLEOTIDE SEQUENCE [LARGE SCALE GENOMIC DNA]</scope>
    <source>
        <strain evidence="9 10">DSM 45511</strain>
    </source>
</reference>
<evidence type="ECO:0000256" key="2">
    <source>
        <dbReference type="ARBA" id="ARBA00023002"/>
    </source>
</evidence>
<comment type="similarity">
    <text evidence="6">Belongs to the aldehyde dehydrogenase family.</text>
</comment>
<evidence type="ECO:0000256" key="6">
    <source>
        <dbReference type="RuleBase" id="RU003345"/>
    </source>
</evidence>
<comment type="caution">
    <text evidence="9">The sequence shown here is derived from an EMBL/GenBank/DDBJ whole genome shotgun (WGS) entry which is preliminary data.</text>
</comment>
<dbReference type="InterPro" id="IPR015590">
    <property type="entry name" value="Aldehyde_DH_dom"/>
</dbReference>
<dbReference type="InterPro" id="IPR044638">
    <property type="entry name" value="ALDH7A1-like"/>
</dbReference>
<dbReference type="EMBL" id="VFPH01000001">
    <property type="protein sequence ID" value="TQM44348.1"/>
    <property type="molecule type" value="Genomic_DNA"/>
</dbReference>
<proteinExistence type="inferred from homology"/>
<evidence type="ECO:0000256" key="7">
    <source>
        <dbReference type="SAM" id="MobiDB-lite"/>
    </source>
</evidence>
<dbReference type="InterPro" id="IPR029510">
    <property type="entry name" value="Ald_DH_CS_GLU"/>
</dbReference>
<dbReference type="SUPFAM" id="SSF53720">
    <property type="entry name" value="ALDH-like"/>
    <property type="match status" value="1"/>
</dbReference>
<feature type="domain" description="Aldehyde dehydrogenase" evidence="8">
    <location>
        <begin position="32"/>
        <end position="503"/>
    </location>
</feature>
<dbReference type="Pfam" id="PF00171">
    <property type="entry name" value="Aldedh"/>
    <property type="match status" value="1"/>
</dbReference>
<dbReference type="Proteomes" id="UP000319818">
    <property type="component" value="Unassembled WGS sequence"/>
</dbReference>
<dbReference type="AlphaFoldDB" id="A0A543GE42"/>
<dbReference type="InterPro" id="IPR016161">
    <property type="entry name" value="Ald_DH/histidinol_DH"/>
</dbReference>
<protein>
    <recommendedName>
        <fullName evidence="4">aldehyde dehydrogenase (NAD(+))</fullName>
        <ecNumber evidence="4">1.2.1.3</ecNumber>
    </recommendedName>
</protein>
<keyword evidence="2 6" id="KW-0560">Oxidoreductase</keyword>
<dbReference type="InterPro" id="IPR016162">
    <property type="entry name" value="Ald_DH_N"/>
</dbReference>
<gene>
    <name evidence="9" type="ORF">FB388_1713</name>
</gene>
<dbReference type="InterPro" id="IPR016163">
    <property type="entry name" value="Ald_DH_C"/>
</dbReference>
<organism evidence="9 10">
    <name type="scientific">Pseudonocardia cypriaca</name>
    <dbReference type="NCBI Taxonomy" id="882449"/>
    <lineage>
        <taxon>Bacteria</taxon>
        <taxon>Bacillati</taxon>
        <taxon>Actinomycetota</taxon>
        <taxon>Actinomycetes</taxon>
        <taxon>Pseudonocardiales</taxon>
        <taxon>Pseudonocardiaceae</taxon>
        <taxon>Pseudonocardia</taxon>
    </lineage>
</organism>
<evidence type="ECO:0000256" key="3">
    <source>
        <dbReference type="ARBA" id="ARBA00023027"/>
    </source>
</evidence>
<comment type="subunit">
    <text evidence="1">Homotetramer.</text>
</comment>
<dbReference type="PANTHER" id="PTHR43521:SF1">
    <property type="entry name" value="ALPHA-AMINOADIPIC SEMIALDEHYDE DEHYDROGENASE"/>
    <property type="match status" value="1"/>
</dbReference>
<evidence type="ECO:0000256" key="4">
    <source>
        <dbReference type="ARBA" id="ARBA00024226"/>
    </source>
</evidence>
<dbReference type="GO" id="GO:0004029">
    <property type="term" value="F:aldehyde dehydrogenase (NAD+) activity"/>
    <property type="evidence" value="ECO:0007669"/>
    <property type="project" value="UniProtKB-EC"/>
</dbReference>
<accession>A0A543GE42</accession>
<keyword evidence="3" id="KW-0520">NAD</keyword>
<keyword evidence="10" id="KW-1185">Reference proteome</keyword>
<sequence>MTFAEVREQGQDSAMGTTREVGAYVGGKWRDDGPGGRLTSIDPARDEPVAQALLADAALFVEACRTARDAQRAWAAVPAPVRGRVVEQIGRLVEANKEALAALVTREIGKPIAEARGEVQEVIDTCSFFAGEGRRLYGQTVPSEMSDKQLFTFRVPVGVAAIVTAGNFPVAVPSWYLVPALLCGNAVVWKPAEYTPAIAEAFTELFVRGGLPAGVLNTVLADGATTFDGLSAALDAGLVDKIGFTGSSAVGVRIGELAGRNLQNPCLELGGKNPLVVMPDADLDLAVEGALFSGFGTAGQRCTSLGTAIVHASVHDEFLRRFDAAVRSAEIGDPTRTDVLYGPMLSARFLAGFERHLDLVRPHHALHGSTGTGRITPANPRGGFTGEPGIYAHPTIVDGVVADDDLYRTETFGPIVGVATFETFDEAVALANGHGYGLSASIYTSTPVHAFRFRERVSAGMVSVNNSTSGAEAHLPFGGNGRSGNGSRQSGIWVLDQFTRWQSMNWDYAGKLQKAQMDTAVLPADAEFRLPEA</sequence>
<evidence type="ECO:0000313" key="9">
    <source>
        <dbReference type="EMBL" id="TQM44348.1"/>
    </source>
</evidence>
<dbReference type="PANTHER" id="PTHR43521">
    <property type="entry name" value="ALPHA-AMINOADIPIC SEMIALDEHYDE DEHYDROGENASE"/>
    <property type="match status" value="1"/>
</dbReference>
<feature type="active site" evidence="5">
    <location>
        <position position="268"/>
    </location>
</feature>
<dbReference type="Gene3D" id="3.40.309.10">
    <property type="entry name" value="Aldehyde Dehydrogenase, Chain A, domain 2"/>
    <property type="match status" value="1"/>
</dbReference>
<dbReference type="PROSITE" id="PS00687">
    <property type="entry name" value="ALDEHYDE_DEHYDR_GLU"/>
    <property type="match status" value="1"/>
</dbReference>
<evidence type="ECO:0000256" key="1">
    <source>
        <dbReference type="ARBA" id="ARBA00011881"/>
    </source>
</evidence>
<feature type="compositionally biased region" description="Basic and acidic residues" evidence="7">
    <location>
        <begin position="1"/>
        <end position="10"/>
    </location>
</feature>
<evidence type="ECO:0000256" key="5">
    <source>
        <dbReference type="PROSITE-ProRule" id="PRU10007"/>
    </source>
</evidence>
<evidence type="ECO:0000259" key="8">
    <source>
        <dbReference type="Pfam" id="PF00171"/>
    </source>
</evidence>
<dbReference type="EC" id="1.2.1.3" evidence="4"/>
<feature type="region of interest" description="Disordered" evidence="7">
    <location>
        <begin position="1"/>
        <end position="36"/>
    </location>
</feature>